<reference evidence="16 17" key="1">
    <citation type="journal article" date="2008" name="Nature">
        <title>The Trichoplax genome and the nature of placozoans.</title>
        <authorList>
            <person name="Srivastava M."/>
            <person name="Begovic E."/>
            <person name="Chapman J."/>
            <person name="Putnam N.H."/>
            <person name="Hellsten U."/>
            <person name="Kawashima T."/>
            <person name="Kuo A."/>
            <person name="Mitros T."/>
            <person name="Salamov A."/>
            <person name="Carpenter M.L."/>
            <person name="Signorovitch A.Y."/>
            <person name="Moreno M.A."/>
            <person name="Kamm K."/>
            <person name="Grimwood J."/>
            <person name="Schmutz J."/>
            <person name="Shapiro H."/>
            <person name="Grigoriev I.V."/>
            <person name="Buss L.W."/>
            <person name="Schierwater B."/>
            <person name="Dellaporta S.L."/>
            <person name="Rokhsar D.S."/>
        </authorList>
    </citation>
    <scope>NUCLEOTIDE SEQUENCE [LARGE SCALE GENOMIC DNA]</scope>
    <source>
        <strain evidence="16 17">Grell-BS-1999</strain>
    </source>
</reference>
<dbReference type="Gene3D" id="1.10.510.10">
    <property type="entry name" value="Transferase(Phosphotransferase) domain 1"/>
    <property type="match status" value="1"/>
</dbReference>
<dbReference type="GO" id="GO:0008349">
    <property type="term" value="F:MAP kinase kinase kinase kinase activity"/>
    <property type="evidence" value="ECO:0000318"/>
    <property type="project" value="GO_Central"/>
</dbReference>
<dbReference type="OrthoDB" id="8693905at2759"/>
<feature type="domain" description="CNH" evidence="15">
    <location>
        <begin position="411"/>
        <end position="728"/>
    </location>
</feature>
<keyword evidence="6 9" id="KW-0547">Nucleotide-binding</keyword>
<evidence type="ECO:0000256" key="9">
    <source>
        <dbReference type="PIRNR" id="PIRNR038172"/>
    </source>
</evidence>
<dbReference type="PROSITE" id="PS00107">
    <property type="entry name" value="PROTEIN_KINASE_ATP"/>
    <property type="match status" value="1"/>
</dbReference>
<comment type="catalytic activity">
    <reaction evidence="9">
        <text>L-seryl-[protein] + ATP = O-phospho-L-seryl-[protein] + ADP + H(+)</text>
        <dbReference type="Rhea" id="RHEA:17989"/>
        <dbReference type="Rhea" id="RHEA-COMP:9863"/>
        <dbReference type="Rhea" id="RHEA-COMP:11604"/>
        <dbReference type="ChEBI" id="CHEBI:15378"/>
        <dbReference type="ChEBI" id="CHEBI:29999"/>
        <dbReference type="ChEBI" id="CHEBI:30616"/>
        <dbReference type="ChEBI" id="CHEBI:83421"/>
        <dbReference type="ChEBI" id="CHEBI:456216"/>
        <dbReference type="EC" id="2.7.11.1"/>
    </reaction>
</comment>
<dbReference type="EC" id="2.7.11.1" evidence="9"/>
<dbReference type="Proteomes" id="UP000009022">
    <property type="component" value="Unassembled WGS sequence"/>
</dbReference>
<evidence type="ECO:0000259" key="14">
    <source>
        <dbReference type="PROSITE" id="PS50011"/>
    </source>
</evidence>
<dbReference type="HOGENOM" id="CLU_006347_1_1_1"/>
<dbReference type="KEGG" id="tad:TRIADDRAFT_51772"/>
<keyword evidence="5 9" id="KW-0808">Transferase</keyword>
<feature type="binding site" evidence="11">
    <location>
        <begin position="18"/>
        <end position="26"/>
    </location>
    <ligand>
        <name>ATP</name>
        <dbReference type="ChEBI" id="CHEBI:30616"/>
    </ligand>
</feature>
<sequence>MMLGMRELQEQFDIKKKIGSGSYGDVFKVRVRQTDQIAALKVIKIQEDDDLAIIEQEIQILRGCVHPNIVQYFHSEFRRQQLWITMEYCGGGSLQDIYKRTGALTEQQIAFVCRESLRGLDYLHQQQKLHRDIKGANILLTEDGDIKLADFGVAAQITNTFQKRQTFIGTPYWMAPEVANVEREGGYDQACDIWAVGITAIELAQLKPPLYEIHPMKALLIIGKSDYKPPKLKEKNLWTVKFHDFIKETLTKDYTRRPSAGKLLQHHFAAQPLSKESTRALLHAYHAKLQLKKKHKEMKRVKSVKHPKEEYKVPVRQPEKVEIPKPSRPAPSPSNHAVNPTPAIPNKPPKLPPKHAAISAGPSGTLVGESGEKPPIPPRAPTQRRSVLPSSMHPENRRLKINIKTLFCGCPMHIYDVAFWCRNEEDKCILIGTDEGVFLMSTNENEPTHQQFFQIIRKKTVWLAVHKDTLSALSGNDSSSLMLRFYNLNRLYERVEFSANILSNLPFLDNGNKVTDTKGCKRCTMITHPFHKDRTYLCAQLPESILLMQYDEHQNTFKEIERFPFNFPGDLPLFELFADQEHDYPFLCIGVKLRLRKINAFNAFDKGQTRFYNLDGTLKSSNNMPSVLNFSGNPLFVVEDCQVQVIIGILENGIEIKQFHGGRGDHDQIVPSGGKKFRFLGSNSARVFIAEIEGHNEYDLYEIVVKVLLPSHLLIVRFLLITSITENDDI</sequence>
<dbReference type="FunCoup" id="B3RKU7">
    <property type="interactions" value="2549"/>
</dbReference>
<dbReference type="PIRSF" id="PIRSF038172">
    <property type="entry name" value="MAPKKKK"/>
    <property type="match status" value="1"/>
</dbReference>
<dbReference type="InterPro" id="IPR011009">
    <property type="entry name" value="Kinase-like_dom_sf"/>
</dbReference>
<dbReference type="GO" id="GO:0106310">
    <property type="term" value="F:protein serine kinase activity"/>
    <property type="evidence" value="ECO:0007669"/>
    <property type="project" value="RHEA"/>
</dbReference>
<dbReference type="Pfam" id="PF00069">
    <property type="entry name" value="Pkinase"/>
    <property type="match status" value="1"/>
</dbReference>
<dbReference type="InParanoid" id="B3RKU7"/>
<name>B3RKU7_TRIAD</name>
<dbReference type="GO" id="GO:0005737">
    <property type="term" value="C:cytoplasm"/>
    <property type="evidence" value="ECO:0000318"/>
    <property type="project" value="GO_Central"/>
</dbReference>
<dbReference type="CDD" id="cd06613">
    <property type="entry name" value="STKc_MAP4K3_like"/>
    <property type="match status" value="1"/>
</dbReference>
<feature type="binding site" evidence="11 12">
    <location>
        <position position="41"/>
    </location>
    <ligand>
        <name>ATP</name>
        <dbReference type="ChEBI" id="CHEBI:30616"/>
    </ligand>
</feature>
<keyword evidence="17" id="KW-1185">Reference proteome</keyword>
<dbReference type="SMART" id="SM00220">
    <property type="entry name" value="S_TKc"/>
    <property type="match status" value="1"/>
</dbReference>
<dbReference type="SUPFAM" id="SSF56112">
    <property type="entry name" value="Protein kinase-like (PK-like)"/>
    <property type="match status" value="1"/>
</dbReference>
<dbReference type="GeneID" id="6749066"/>
<comment type="cofactor">
    <cofactor evidence="1 9">
        <name>Mg(2+)</name>
        <dbReference type="ChEBI" id="CHEBI:18420"/>
    </cofactor>
</comment>
<evidence type="ECO:0000256" key="4">
    <source>
        <dbReference type="ARBA" id="ARBA00022553"/>
    </source>
</evidence>
<dbReference type="InterPro" id="IPR021160">
    <property type="entry name" value="MAPKKKK"/>
</dbReference>
<comment type="catalytic activity">
    <reaction evidence="9">
        <text>L-threonyl-[protein] + ATP = O-phospho-L-threonyl-[protein] + ADP + H(+)</text>
        <dbReference type="Rhea" id="RHEA:46608"/>
        <dbReference type="Rhea" id="RHEA-COMP:11060"/>
        <dbReference type="Rhea" id="RHEA-COMP:11605"/>
        <dbReference type="ChEBI" id="CHEBI:15378"/>
        <dbReference type="ChEBI" id="CHEBI:30013"/>
        <dbReference type="ChEBI" id="CHEBI:30616"/>
        <dbReference type="ChEBI" id="CHEBI:61977"/>
        <dbReference type="ChEBI" id="CHEBI:456216"/>
        <dbReference type="EC" id="2.7.11.1"/>
    </reaction>
</comment>
<dbReference type="SMART" id="SM00036">
    <property type="entry name" value="CNH"/>
    <property type="match status" value="1"/>
</dbReference>
<evidence type="ECO:0000256" key="10">
    <source>
        <dbReference type="PIRSR" id="PIRSR038172-1"/>
    </source>
</evidence>
<feature type="active site" description="Proton acceptor" evidence="10">
    <location>
        <position position="132"/>
    </location>
</feature>
<feature type="compositionally biased region" description="Basic residues" evidence="13">
    <location>
        <begin position="292"/>
        <end position="305"/>
    </location>
</feature>
<evidence type="ECO:0000256" key="13">
    <source>
        <dbReference type="SAM" id="MobiDB-lite"/>
    </source>
</evidence>
<keyword evidence="3 9" id="KW-0723">Serine/threonine-protein kinase</keyword>
<proteinExistence type="inferred from homology"/>
<dbReference type="AlphaFoldDB" id="B3RKU7"/>
<dbReference type="InterPro" id="IPR017441">
    <property type="entry name" value="Protein_kinase_ATP_BS"/>
</dbReference>
<keyword evidence="8 9" id="KW-0067">ATP-binding</keyword>
<dbReference type="GO" id="GO:0035556">
    <property type="term" value="P:intracellular signal transduction"/>
    <property type="evidence" value="ECO:0000318"/>
    <property type="project" value="GO_Central"/>
</dbReference>
<dbReference type="eggNOG" id="KOG0576">
    <property type="taxonomic scope" value="Eukaryota"/>
</dbReference>
<evidence type="ECO:0000259" key="15">
    <source>
        <dbReference type="PROSITE" id="PS50219"/>
    </source>
</evidence>
<evidence type="ECO:0000256" key="2">
    <source>
        <dbReference type="ARBA" id="ARBA00008874"/>
    </source>
</evidence>
<evidence type="ECO:0000256" key="7">
    <source>
        <dbReference type="ARBA" id="ARBA00022777"/>
    </source>
</evidence>
<evidence type="ECO:0000256" key="11">
    <source>
        <dbReference type="PIRSR" id="PIRSR038172-2"/>
    </source>
</evidence>
<feature type="compositionally biased region" description="Basic and acidic residues" evidence="13">
    <location>
        <begin position="306"/>
        <end position="325"/>
    </location>
</feature>
<keyword evidence="7 9" id="KW-0418">Kinase</keyword>
<dbReference type="PANTHER" id="PTHR48012:SF18">
    <property type="entry name" value="HAPPYHOUR, ISOFORM A"/>
    <property type="match status" value="1"/>
</dbReference>
<dbReference type="FunFam" id="1.10.510.10:FF:000031">
    <property type="entry name" value="Mitogen-activated protein kinase kinase kinase kinase"/>
    <property type="match status" value="1"/>
</dbReference>
<dbReference type="OMA" id="GRCTWLY"/>
<evidence type="ECO:0000256" key="3">
    <source>
        <dbReference type="ARBA" id="ARBA00022527"/>
    </source>
</evidence>
<feature type="compositionally biased region" description="Pro residues" evidence="13">
    <location>
        <begin position="342"/>
        <end position="351"/>
    </location>
</feature>
<protein>
    <recommendedName>
        <fullName evidence="9">Mitogen-activated protein kinase kinase kinase kinase</fullName>
        <ecNumber evidence="9">2.7.11.1</ecNumber>
    </recommendedName>
</protein>
<evidence type="ECO:0000313" key="16">
    <source>
        <dbReference type="EMBL" id="EDV29436.1"/>
    </source>
</evidence>
<accession>B3RKU7</accession>
<dbReference type="PROSITE" id="PS50011">
    <property type="entry name" value="PROTEIN_KINASE_DOM"/>
    <property type="match status" value="1"/>
</dbReference>
<evidence type="ECO:0000313" key="17">
    <source>
        <dbReference type="Proteomes" id="UP000009022"/>
    </source>
</evidence>
<evidence type="ECO:0000256" key="12">
    <source>
        <dbReference type="PROSITE-ProRule" id="PRU10141"/>
    </source>
</evidence>
<keyword evidence="4" id="KW-0597">Phosphoprotein</keyword>
<feature type="region of interest" description="Disordered" evidence="13">
    <location>
        <begin position="292"/>
        <end position="393"/>
    </location>
</feature>
<evidence type="ECO:0000256" key="6">
    <source>
        <dbReference type="ARBA" id="ARBA00022741"/>
    </source>
</evidence>
<dbReference type="InterPro" id="IPR001180">
    <property type="entry name" value="CNH_dom"/>
</dbReference>
<evidence type="ECO:0000256" key="5">
    <source>
        <dbReference type="ARBA" id="ARBA00022679"/>
    </source>
</evidence>
<gene>
    <name evidence="16" type="ORF">TRIADDRAFT_51772</name>
</gene>
<dbReference type="CTD" id="6749066"/>
<dbReference type="Pfam" id="PF00780">
    <property type="entry name" value="CNH"/>
    <property type="match status" value="1"/>
</dbReference>
<dbReference type="EMBL" id="DS985241">
    <property type="protein sequence ID" value="EDV29436.1"/>
    <property type="molecule type" value="Genomic_DNA"/>
</dbReference>
<organism evidence="16 17">
    <name type="scientific">Trichoplax adhaerens</name>
    <name type="common">Trichoplax reptans</name>
    <dbReference type="NCBI Taxonomy" id="10228"/>
    <lineage>
        <taxon>Eukaryota</taxon>
        <taxon>Metazoa</taxon>
        <taxon>Placozoa</taxon>
        <taxon>Uniplacotomia</taxon>
        <taxon>Trichoplacea</taxon>
        <taxon>Trichoplacidae</taxon>
        <taxon>Trichoplax</taxon>
    </lineage>
</organism>
<dbReference type="GO" id="GO:0005524">
    <property type="term" value="F:ATP binding"/>
    <property type="evidence" value="ECO:0007669"/>
    <property type="project" value="UniProtKB-UniRule"/>
</dbReference>
<feature type="domain" description="Protein kinase" evidence="14">
    <location>
        <begin position="12"/>
        <end position="269"/>
    </location>
</feature>
<dbReference type="PhylomeDB" id="B3RKU7"/>
<comment type="similarity">
    <text evidence="2 9">Belongs to the protein kinase superfamily. STE Ser/Thr protein kinase family. STE20 subfamily.</text>
</comment>
<dbReference type="InterPro" id="IPR050629">
    <property type="entry name" value="STE20/SPS1-PAK"/>
</dbReference>
<evidence type="ECO:0000256" key="1">
    <source>
        <dbReference type="ARBA" id="ARBA00001946"/>
    </source>
</evidence>
<dbReference type="InterPro" id="IPR000719">
    <property type="entry name" value="Prot_kinase_dom"/>
</dbReference>
<evidence type="ECO:0000256" key="8">
    <source>
        <dbReference type="ARBA" id="ARBA00022840"/>
    </source>
</evidence>
<dbReference type="RefSeq" id="XP_002108638.1">
    <property type="nucleotide sequence ID" value="XM_002108602.1"/>
</dbReference>
<dbReference type="PANTHER" id="PTHR48012">
    <property type="entry name" value="STERILE20-LIKE KINASE, ISOFORM B-RELATED"/>
    <property type="match status" value="1"/>
</dbReference>
<comment type="function">
    <text evidence="9">Serine/threonine kinase that plays a role in the response to environmental stress. Appears to act upstream of the JUN N-terminal pathway.</text>
</comment>
<dbReference type="PROSITE" id="PS50219">
    <property type="entry name" value="CNH"/>
    <property type="match status" value="1"/>
</dbReference>